<protein>
    <submittedName>
        <fullName evidence="1">DUF2591 domain-containing protein</fullName>
    </submittedName>
</protein>
<sequence>MNKYTELSDFEINKRVANLVLNGEYIASEEKQEVYLATKDDGELLPIAYFDPCNSPFNAMLIIIENKIGLSPMYYSDEWTADCLDYDFISVNKNPLRAAMEVYLLMKDAENEKV</sequence>
<proteinExistence type="predicted"/>
<organism evidence="1 2">
    <name type="scientific">Providencia stuartii</name>
    <dbReference type="NCBI Taxonomy" id="588"/>
    <lineage>
        <taxon>Bacteria</taxon>
        <taxon>Pseudomonadati</taxon>
        <taxon>Pseudomonadota</taxon>
        <taxon>Gammaproteobacteria</taxon>
        <taxon>Enterobacterales</taxon>
        <taxon>Morganellaceae</taxon>
        <taxon>Providencia</taxon>
    </lineage>
</organism>
<dbReference type="Proteomes" id="UP001495779">
    <property type="component" value="Unassembled WGS sequence"/>
</dbReference>
<dbReference type="Pfam" id="PF10765">
    <property type="entry name" value="Phage_P22_NinX"/>
    <property type="match status" value="1"/>
</dbReference>
<reference evidence="1 2" key="1">
    <citation type="submission" date="2021-04" db="EMBL/GenBank/DDBJ databases">
        <title>Determining the burden of carbapenem-resistant Enterobacterales from a tertiary public heath setting in Bangladesh: a clinical, epidemiological, and molecular study.</title>
        <authorList>
            <person name="Farzana R."/>
            <person name="Walsh T.R."/>
        </authorList>
    </citation>
    <scope>NUCLEOTIDE SEQUENCE [LARGE SCALE GENOMIC DNA]</scope>
    <source>
        <strain evidence="2">dmpro_s316</strain>
    </source>
</reference>
<gene>
    <name evidence="1" type="ORF">KDV35_06410</name>
</gene>
<dbReference type="AlphaFoldDB" id="A0ABD5L6S8"/>
<evidence type="ECO:0000313" key="2">
    <source>
        <dbReference type="Proteomes" id="UP001495779"/>
    </source>
</evidence>
<comment type="caution">
    <text evidence="1">The sequence shown here is derived from an EMBL/GenBank/DDBJ whole genome shotgun (WGS) entry which is preliminary data.</text>
</comment>
<dbReference type="RefSeq" id="WP_350588769.1">
    <property type="nucleotide sequence ID" value="NZ_JAGSRH010000007.1"/>
</dbReference>
<name>A0ABD5L6S8_PROST</name>
<dbReference type="InterPro" id="IPR019701">
    <property type="entry name" value="Phage_P22_NinX"/>
</dbReference>
<evidence type="ECO:0000313" key="1">
    <source>
        <dbReference type="EMBL" id="MER5076500.1"/>
    </source>
</evidence>
<dbReference type="EMBL" id="JAGSRH010000007">
    <property type="protein sequence ID" value="MER5076500.1"/>
    <property type="molecule type" value="Genomic_DNA"/>
</dbReference>
<accession>A0ABD5L6S8</accession>